<reference evidence="10 11" key="1">
    <citation type="submission" date="2018-01" db="EMBL/GenBank/DDBJ databases">
        <title>Metagenomic assembled genomes from two thermal pools in the Uzon Caldera, Kamchatka, Russia.</title>
        <authorList>
            <person name="Wilkins L."/>
            <person name="Ettinger C."/>
        </authorList>
    </citation>
    <scope>NUCLEOTIDE SEQUENCE [LARGE SCALE GENOMIC DNA]</scope>
    <source>
        <strain evidence="10">ZAV-08</strain>
    </source>
</reference>
<feature type="transmembrane region" description="Helical" evidence="8">
    <location>
        <begin position="341"/>
        <end position="359"/>
    </location>
</feature>
<dbReference type="InterPro" id="IPR013525">
    <property type="entry name" value="ABC2_TM"/>
</dbReference>
<keyword evidence="6 8" id="KW-1133">Transmembrane helix</keyword>
<feature type="transmembrane region" description="Helical" evidence="8">
    <location>
        <begin position="280"/>
        <end position="298"/>
    </location>
</feature>
<evidence type="ECO:0000256" key="1">
    <source>
        <dbReference type="ARBA" id="ARBA00004651"/>
    </source>
</evidence>
<evidence type="ECO:0000256" key="2">
    <source>
        <dbReference type="ARBA" id="ARBA00007783"/>
    </source>
</evidence>
<dbReference type="Gene3D" id="3.40.1710.10">
    <property type="entry name" value="abc type-2 transporter like domain"/>
    <property type="match status" value="1"/>
</dbReference>
<evidence type="ECO:0000256" key="4">
    <source>
        <dbReference type="ARBA" id="ARBA00022475"/>
    </source>
</evidence>
<dbReference type="EMBL" id="PNIK01000014">
    <property type="protein sequence ID" value="PMP68784.1"/>
    <property type="molecule type" value="Genomic_DNA"/>
</dbReference>
<dbReference type="PROSITE" id="PS51012">
    <property type="entry name" value="ABC_TM2"/>
    <property type="match status" value="1"/>
</dbReference>
<feature type="transmembrane region" description="Helical" evidence="8">
    <location>
        <begin position="213"/>
        <end position="237"/>
    </location>
</feature>
<evidence type="ECO:0000256" key="7">
    <source>
        <dbReference type="ARBA" id="ARBA00023136"/>
    </source>
</evidence>
<organism evidence="10 11">
    <name type="scientific">Thermodesulfobacterium geofontis</name>
    <dbReference type="NCBI Taxonomy" id="1295609"/>
    <lineage>
        <taxon>Bacteria</taxon>
        <taxon>Pseudomonadati</taxon>
        <taxon>Thermodesulfobacteriota</taxon>
        <taxon>Thermodesulfobacteria</taxon>
        <taxon>Thermodesulfobacteriales</taxon>
        <taxon>Thermodesulfobacteriaceae</taxon>
        <taxon>Thermodesulfobacterium</taxon>
    </lineage>
</organism>
<evidence type="ECO:0000256" key="6">
    <source>
        <dbReference type="ARBA" id="ARBA00022989"/>
    </source>
</evidence>
<evidence type="ECO:0000313" key="11">
    <source>
        <dbReference type="Proteomes" id="UP000235460"/>
    </source>
</evidence>
<comment type="caution">
    <text evidence="10">The sequence shown here is derived from an EMBL/GenBank/DDBJ whole genome shotgun (WGS) entry which is preliminary data.</text>
</comment>
<proteinExistence type="inferred from homology"/>
<feature type="domain" description="ABC transmembrane type-2" evidence="9">
    <location>
        <begin position="126"/>
        <end position="362"/>
    </location>
</feature>
<feature type="transmembrane region" description="Helical" evidence="8">
    <location>
        <begin position="113"/>
        <end position="133"/>
    </location>
</feature>
<gene>
    <name evidence="10" type="ORF">C0190_00965</name>
</gene>
<comment type="similarity">
    <text evidence="2">Belongs to the ABC-2 integral membrane protein family.</text>
</comment>
<feature type="transmembrane region" description="Helical" evidence="8">
    <location>
        <begin position="249"/>
        <end position="273"/>
    </location>
</feature>
<feature type="transmembrane region" description="Helical" evidence="8">
    <location>
        <begin position="168"/>
        <end position="192"/>
    </location>
</feature>
<evidence type="ECO:0000313" key="10">
    <source>
        <dbReference type="EMBL" id="PMP68784.1"/>
    </source>
</evidence>
<keyword evidence="5 8" id="KW-0812">Transmembrane</keyword>
<comment type="subcellular location">
    <subcellularLocation>
        <location evidence="1">Cell membrane</location>
        <topology evidence="1">Multi-pass membrane protein</topology>
    </subcellularLocation>
</comment>
<keyword evidence="4" id="KW-1003">Cell membrane</keyword>
<evidence type="ECO:0000256" key="5">
    <source>
        <dbReference type="ARBA" id="ARBA00022692"/>
    </source>
</evidence>
<protein>
    <submittedName>
        <fullName evidence="10">ABC transporter permease</fullName>
    </submittedName>
</protein>
<dbReference type="PANTHER" id="PTHR30294">
    <property type="entry name" value="MEMBRANE COMPONENT OF ABC TRANSPORTER YHHJ-RELATED"/>
    <property type="match status" value="1"/>
</dbReference>
<feature type="transmembrane region" description="Helical" evidence="8">
    <location>
        <begin position="20"/>
        <end position="41"/>
    </location>
</feature>
<dbReference type="GO" id="GO:0005886">
    <property type="term" value="C:plasma membrane"/>
    <property type="evidence" value="ECO:0007669"/>
    <property type="project" value="UniProtKB-SubCell"/>
</dbReference>
<dbReference type="PANTHER" id="PTHR30294:SF47">
    <property type="entry name" value="INNER MEMBRANE TRANSPORT PERMEASE YHHJ"/>
    <property type="match status" value="1"/>
</dbReference>
<sequence length="365" mass="41335">MRILFLLRKEFLQLMRDKILMIVLFYAFTVMIYTAGKGVVLQVQKFPTIIKDESKSPKSRELISRFRKPYFKILGFVESDKEILEKLDKGEASMAIIIPSDFKRKLDKGKAKIQVIIDGTISMTATMAIFYVTEITRNYSLESFDISTLPGVKEKTRIKFNPNNLSSWFMSLLELFNMITMISLLITSAALIREKEHGTIEQLLITPVKSWEVFFAKIIPTVFVIGSLSLISLFLMIKGVFRVPVKGSIILFSIGNLLYIFTMASIGIAIATVVKNLSQAMMVIIAILVPILMISGAWSPPEAMHPVARYISLLSPMRYFLDFGYGVLLKGNSLKYVWKDILGIFSIGTIVLVFSALRFRKSFAK</sequence>
<dbReference type="AlphaFoldDB" id="A0A2N7PQ77"/>
<dbReference type="Proteomes" id="UP000235460">
    <property type="component" value="Unassembled WGS sequence"/>
</dbReference>
<name>A0A2N7PQ77_9BACT</name>
<dbReference type="GO" id="GO:0140359">
    <property type="term" value="F:ABC-type transporter activity"/>
    <property type="evidence" value="ECO:0007669"/>
    <property type="project" value="InterPro"/>
</dbReference>
<dbReference type="InterPro" id="IPR047817">
    <property type="entry name" value="ABC2_TM_bact-type"/>
</dbReference>
<dbReference type="Pfam" id="PF12698">
    <property type="entry name" value="ABC2_membrane_3"/>
    <property type="match status" value="1"/>
</dbReference>
<evidence type="ECO:0000256" key="3">
    <source>
        <dbReference type="ARBA" id="ARBA00022448"/>
    </source>
</evidence>
<keyword evidence="7 8" id="KW-0472">Membrane</keyword>
<keyword evidence="3" id="KW-0813">Transport</keyword>
<accession>A0A2N7PQ77</accession>
<dbReference type="InterPro" id="IPR051449">
    <property type="entry name" value="ABC-2_transporter_component"/>
</dbReference>
<evidence type="ECO:0000256" key="8">
    <source>
        <dbReference type="SAM" id="Phobius"/>
    </source>
</evidence>
<evidence type="ECO:0000259" key="9">
    <source>
        <dbReference type="PROSITE" id="PS51012"/>
    </source>
</evidence>